<dbReference type="OrthoDB" id="3197614at2759"/>
<sequence length="76" mass="8583">MVYGSSNLLVPTLKDKNSSPAKQQIVATKDELEFEKFWSYLENWVSNPIAFTSAGLAADQDSPSQVDSYYLHSFIY</sequence>
<gene>
    <name evidence="1" type="ORF">AYI69_g5935</name>
</gene>
<reference evidence="2" key="1">
    <citation type="submission" date="2017-01" db="EMBL/GenBank/DDBJ databases">
        <authorList>
            <person name="Wang Y."/>
            <person name="White M."/>
            <person name="Kvist S."/>
            <person name="Moncalvo J.-M."/>
        </authorList>
    </citation>
    <scope>NUCLEOTIDE SEQUENCE [LARGE SCALE GENOMIC DNA]</scope>
    <source>
        <strain evidence="2">ID-206-W2</strain>
    </source>
</reference>
<keyword evidence="2" id="KW-1185">Reference proteome</keyword>
<dbReference type="Proteomes" id="UP000187429">
    <property type="component" value="Unassembled WGS sequence"/>
</dbReference>
<dbReference type="AlphaFoldDB" id="A0A1R1Y376"/>
<evidence type="ECO:0000313" key="1">
    <source>
        <dbReference type="EMBL" id="OMJ21186.1"/>
    </source>
</evidence>
<protein>
    <submittedName>
        <fullName evidence="1">Uncharacterized protein</fullName>
    </submittedName>
</protein>
<comment type="caution">
    <text evidence="1">The sequence shown here is derived from an EMBL/GenBank/DDBJ whole genome shotgun (WGS) entry which is preliminary data.</text>
</comment>
<evidence type="ECO:0000313" key="2">
    <source>
        <dbReference type="Proteomes" id="UP000187429"/>
    </source>
</evidence>
<dbReference type="EMBL" id="LSSM01002571">
    <property type="protein sequence ID" value="OMJ21186.1"/>
    <property type="molecule type" value="Genomic_DNA"/>
</dbReference>
<proteinExistence type="predicted"/>
<name>A0A1R1Y376_9FUNG</name>
<accession>A0A1R1Y376</accession>
<organism evidence="1 2">
    <name type="scientific">Smittium culicis</name>
    <dbReference type="NCBI Taxonomy" id="133412"/>
    <lineage>
        <taxon>Eukaryota</taxon>
        <taxon>Fungi</taxon>
        <taxon>Fungi incertae sedis</taxon>
        <taxon>Zoopagomycota</taxon>
        <taxon>Kickxellomycotina</taxon>
        <taxon>Harpellomycetes</taxon>
        <taxon>Harpellales</taxon>
        <taxon>Legeriomycetaceae</taxon>
        <taxon>Smittium</taxon>
    </lineage>
</organism>